<feature type="signal peptide" evidence="2">
    <location>
        <begin position="1"/>
        <end position="19"/>
    </location>
</feature>
<sequence length="172" mass="18006">MHFASFILPVLGMAAAVQAAPNSTPSGPGRSVESPTFSITNFSNSGSPHSNQVTISFDVKTNPYNYAAKCTATHPIGAGTAGTKSTVASPKWITECKVAKGGQRTGFGFAYDAKSNSFFLSLSQTFGSTAVSGGVSLRNKIKTKKNGVNPNGNFNYLDAPKSMTIYANRNPV</sequence>
<feature type="compositionally biased region" description="Polar residues" evidence="1">
    <location>
        <begin position="33"/>
        <end position="50"/>
    </location>
</feature>
<dbReference type="EMBL" id="JAVHNS010000004">
    <property type="protein sequence ID" value="KAK6357948.1"/>
    <property type="molecule type" value="Genomic_DNA"/>
</dbReference>
<keyword evidence="2" id="KW-0732">Signal</keyword>
<comment type="caution">
    <text evidence="3">The sequence shown here is derived from an EMBL/GenBank/DDBJ whole genome shotgun (WGS) entry which is preliminary data.</text>
</comment>
<keyword evidence="4" id="KW-1185">Reference proteome</keyword>
<evidence type="ECO:0000256" key="1">
    <source>
        <dbReference type="SAM" id="MobiDB-lite"/>
    </source>
</evidence>
<reference evidence="3 4" key="1">
    <citation type="submission" date="2019-10" db="EMBL/GenBank/DDBJ databases">
        <authorList>
            <person name="Palmer J.M."/>
        </authorList>
    </citation>
    <scope>NUCLEOTIDE SEQUENCE [LARGE SCALE GENOMIC DNA]</scope>
    <source>
        <strain evidence="3 4">TWF730</strain>
    </source>
</reference>
<evidence type="ECO:0000313" key="4">
    <source>
        <dbReference type="Proteomes" id="UP001373714"/>
    </source>
</evidence>
<feature type="chain" id="PRO_5043810343" evidence="2">
    <location>
        <begin position="20"/>
        <end position="172"/>
    </location>
</feature>
<dbReference type="AlphaFoldDB" id="A0AAV9VAB1"/>
<accession>A0AAV9VAB1</accession>
<organism evidence="3 4">
    <name type="scientific">Orbilia blumenaviensis</name>
    <dbReference type="NCBI Taxonomy" id="1796055"/>
    <lineage>
        <taxon>Eukaryota</taxon>
        <taxon>Fungi</taxon>
        <taxon>Dikarya</taxon>
        <taxon>Ascomycota</taxon>
        <taxon>Pezizomycotina</taxon>
        <taxon>Orbiliomycetes</taxon>
        <taxon>Orbiliales</taxon>
        <taxon>Orbiliaceae</taxon>
        <taxon>Orbilia</taxon>
    </lineage>
</organism>
<evidence type="ECO:0000256" key="2">
    <source>
        <dbReference type="SAM" id="SignalP"/>
    </source>
</evidence>
<evidence type="ECO:0000313" key="3">
    <source>
        <dbReference type="EMBL" id="KAK6357948.1"/>
    </source>
</evidence>
<gene>
    <name evidence="3" type="ORF">TWF730_007304</name>
</gene>
<proteinExistence type="predicted"/>
<protein>
    <submittedName>
        <fullName evidence="3">Uncharacterized protein</fullName>
    </submittedName>
</protein>
<name>A0AAV9VAB1_9PEZI</name>
<dbReference type="Proteomes" id="UP001373714">
    <property type="component" value="Unassembled WGS sequence"/>
</dbReference>
<feature type="region of interest" description="Disordered" evidence="1">
    <location>
        <begin position="19"/>
        <end position="50"/>
    </location>
</feature>